<reference evidence="1" key="1">
    <citation type="submission" date="2021-01" db="EMBL/GenBank/DDBJ databases">
        <authorList>
            <consortium name="Genoscope - CEA"/>
            <person name="William W."/>
        </authorList>
    </citation>
    <scope>NUCLEOTIDE SEQUENCE</scope>
</reference>
<accession>A0A8S1YMN7</accession>
<evidence type="ECO:0000313" key="1">
    <source>
        <dbReference type="EMBL" id="CAD8215180.1"/>
    </source>
</evidence>
<gene>
    <name evidence="1" type="ORF">POCTA_138.1.T2120005</name>
</gene>
<proteinExistence type="predicted"/>
<comment type="caution">
    <text evidence="1">The sequence shown here is derived from an EMBL/GenBank/DDBJ whole genome shotgun (WGS) entry which is preliminary data.</text>
</comment>
<dbReference type="Proteomes" id="UP000683925">
    <property type="component" value="Unassembled WGS sequence"/>
</dbReference>
<evidence type="ECO:0000313" key="2">
    <source>
        <dbReference type="Proteomes" id="UP000683925"/>
    </source>
</evidence>
<keyword evidence="2" id="KW-1185">Reference proteome</keyword>
<sequence>MQKFRNTMGGKGKHLGKRLDYRKGFPKEVTSKLLDGWKMKLWKDDISQNIDERYLKYGVLEEIRVGKNKRILFQQRREFEDMKVSKKQREDI</sequence>
<protein>
    <submittedName>
        <fullName evidence="1">Uncharacterized protein</fullName>
    </submittedName>
</protein>
<organism evidence="1 2">
    <name type="scientific">Paramecium octaurelia</name>
    <dbReference type="NCBI Taxonomy" id="43137"/>
    <lineage>
        <taxon>Eukaryota</taxon>
        <taxon>Sar</taxon>
        <taxon>Alveolata</taxon>
        <taxon>Ciliophora</taxon>
        <taxon>Intramacronucleata</taxon>
        <taxon>Oligohymenophorea</taxon>
        <taxon>Peniculida</taxon>
        <taxon>Parameciidae</taxon>
        <taxon>Paramecium</taxon>
    </lineage>
</organism>
<dbReference type="AlphaFoldDB" id="A0A8S1YMN7"/>
<dbReference type="EMBL" id="CAJJDP010000216">
    <property type="protein sequence ID" value="CAD8215180.1"/>
    <property type="molecule type" value="Genomic_DNA"/>
</dbReference>
<name>A0A8S1YMN7_PAROT</name>